<keyword evidence="6" id="KW-1133">Transmembrane helix</keyword>
<evidence type="ECO:0000256" key="6">
    <source>
        <dbReference type="SAM" id="Phobius"/>
    </source>
</evidence>
<feature type="chain" id="PRO_5047390368" evidence="7">
    <location>
        <begin position="35"/>
        <end position="1970"/>
    </location>
</feature>
<dbReference type="RefSeq" id="WP_252673694.1">
    <property type="nucleotide sequence ID" value="NZ_CP099547.1"/>
</dbReference>
<dbReference type="InterPro" id="IPR041033">
    <property type="entry name" value="SpaA_PFL_dom_1"/>
</dbReference>
<evidence type="ECO:0000256" key="3">
    <source>
        <dbReference type="ARBA" id="ARBA00022525"/>
    </source>
</evidence>
<keyword evidence="5" id="KW-0572">Peptidoglycan-anchor</keyword>
<dbReference type="Pfam" id="PF17802">
    <property type="entry name" value="SpaA"/>
    <property type="match status" value="7"/>
</dbReference>
<evidence type="ECO:0000256" key="1">
    <source>
        <dbReference type="ARBA" id="ARBA00007257"/>
    </source>
</evidence>
<keyword evidence="6" id="KW-0472">Membrane</keyword>
<dbReference type="PROSITE" id="PS50847">
    <property type="entry name" value="GRAM_POS_ANCHORING"/>
    <property type="match status" value="1"/>
</dbReference>
<dbReference type="EMBL" id="CP099547">
    <property type="protein sequence ID" value="USR79835.1"/>
    <property type="molecule type" value="Genomic_DNA"/>
</dbReference>
<dbReference type="PANTHER" id="PTHR36108">
    <property type="entry name" value="COLOSSIN-B-RELATED"/>
    <property type="match status" value="1"/>
</dbReference>
<comment type="similarity">
    <text evidence="1">Belongs to the serine-aspartate repeat-containing protein (SDr) family.</text>
</comment>
<keyword evidence="3" id="KW-0964">Secreted</keyword>
<keyword evidence="4 7" id="KW-0732">Signal</keyword>
<keyword evidence="2" id="KW-0134">Cell wall</keyword>
<organism evidence="9 10">
    <name type="scientific">Arcanobacterium pinnipediorum</name>
    <dbReference type="NCBI Taxonomy" id="1503041"/>
    <lineage>
        <taxon>Bacteria</taxon>
        <taxon>Bacillati</taxon>
        <taxon>Actinomycetota</taxon>
        <taxon>Actinomycetes</taxon>
        <taxon>Actinomycetales</taxon>
        <taxon>Actinomycetaceae</taxon>
        <taxon>Arcanobacterium</taxon>
    </lineage>
</organism>
<feature type="domain" description="Gram-positive cocci surface proteins LPxTG" evidence="8">
    <location>
        <begin position="1938"/>
        <end position="1970"/>
    </location>
</feature>
<protein>
    <submittedName>
        <fullName evidence="9">SpaA isopeptide-forming pilin-related protein</fullName>
    </submittedName>
</protein>
<sequence length="1970" mass="210204">MRTIIALRRRLFVPLLATMLAAMLFIPNFTPAYAAIGDGTDPQPTVAAEDAVAAGEVDDPSKVDIYVGTAENLEGGTLKLDYWSGETIHAVASMNASGPQTDLADVLLTLEFPKVRDADGVLLVDRPSFVDSQVANSSTPREDDDFWYMDYKFDTLKGGQLTQLPFDFAFKNKITPNGTTVTPTLTMSIAGVKTQETDVIFTSKATSSYVTELRLFSPQYNTELPDGNGGTIYGKERLTSTATGVVPADEDPKTFYVCLDTAPTTQAPDGLGVYEGKVVTYEVTIPQDAVVADDFTRFGWDWKDDQRKVIVANVPFAKNNARNNCSSPNRFNLLSFKLKFNGAAIDNPDGTMRLFQPILNTWVDKGTANEQKVGEKTLAIAFIETVQEFAGTHKVQMSKTASSLDPTREYVSASSNGAKYFFDGEAISVVTPRGGAIHLNGPKFTNPDDVAVGPIPADKAELPGLRWYARVKNTNNGSDFENSAGGQHSFLRSITDYDLDPGLYYQQLTLDLRVSSSDNPALSEKEQKAYVNSVPNTLYGIGADGSRTEIAQNIQVGQHIAIKDKTRQYSQLELAFPTPLELDNVTFGFFVRANVTDEEIERWNNDLIEGNEKIYSNRIKADLRSLTPEGEANAEFLAGEETLDRSRNNNGVTVVRVDPRLSTQVLTTSRESISDIDDVTKLHEAFVAEDTRTTFANCDDGVLTAQNCSRVKILEVRTSPSGLWSGGTTSITNLRQIIVLPPGVDYIDTLASVTDNAISTSAAKPEVIENYQNTGLTALIYSYGDVTYDGPSQKVNEDYNSAFLSVDTSKYANYGPNEITAYSVWDNSQTVKAEPGMEYPDALDLNNNGATDEVFSVAHRTISLSAPLEVLGKIEVSPAHGVDANWLLNGPAQDLNSDISYRLSAINNTLTPINYLSILSVLPALDDHKIVADENGMYGDRHWENGDLQGDHSAFVTPLTGPATLSVASEDGVVSDASDRFVIRYSVTAQGPDLASVTDAVWYTEAELTAAGHTFADVKAIKADLIAGKAVASKETVRIVVPAHIPFDDSTKILENGSTALMSVAISGAGNNYVEANEISAQIARYSVSGAVFRDLNANGIRDDGETLLDGNSWKLLEADGTGVVIDPTMPPGPDNAVSGTSGNIDGYFSDVYQRGADRSIIFTKSPQAQERGLYWTNSARDDSDRIESDVTEEGHTDKFNLTPLSPTVERNAGLAGKRDVHLVKTGADTQAPLADAEFTLTFKNWLAGEMPPAGKTVEPTVTTWTGKSDAMGKVVFPAVPYGVYTLTETKAPASYQAIEAREVVVDASGEDVGVDGVSPLTISVVDNPAAAVVRVVKHDDQGQILPGAEFGLFAKTDVGLSTDPVKAATSDAGGLVEFEDVAWGSYVVRELRAPEGYVKSDADVAVDINADTVTRTDVAGEVVFVVDAGTVVNNQILGTVSVIKHDEAGQALAGAEFGLFIKSDTGVVGDMPVKRAESDENGQAVFTDVAWGSYVLREISAPEGYTLSDTSTEVVIDAQHLNVDAGVITDKAIMGVVQLVKKSDSGVALEGVEFGLFATDDEGIVIDNAQPTYAAISGNDGRVVFDQVRYGTYELRETQPLEGFVGLDQVFGVIVSADGAVIDLGDVTNKQIRGGVGLMKVDASSGDPLQGGVFEIRVVDVAGMSAGSVVDTQVSDANGMVRFNNLLAGSYEVREVTAPDGYVLSEQVYGVVIASDGQVVDLGKVGNQLIRGGVGLMKVDAASGDPLQGGVFEIRVVDVAGMSAGSVVDTQVSDANGMVRFNNLLAGSYEVREVTAPDGYVLSEQVYGVVIASDGQVVDLGKVGNQLIRGGVGLMKVDAASGDPLQGGVFEIRVVDVAGMSAGSVVDTQVSDANGMVRFEGLRYGSYDVREVTAPKGYMLSDQVWSVSIASDGQVVDLGKVGNTKMPVIVEQTKDGLAKTGVTIGGLIGLVAALLAASGVLIYVSRRRK</sequence>
<dbReference type="Proteomes" id="UP001056109">
    <property type="component" value="Chromosome"/>
</dbReference>
<keyword evidence="6" id="KW-0812">Transmembrane</keyword>
<dbReference type="InterPro" id="IPR019931">
    <property type="entry name" value="LPXTG_anchor"/>
</dbReference>
<dbReference type="PANTHER" id="PTHR36108:SF13">
    <property type="entry name" value="COLOSSIN-B-RELATED"/>
    <property type="match status" value="1"/>
</dbReference>
<evidence type="ECO:0000313" key="10">
    <source>
        <dbReference type="Proteomes" id="UP001056109"/>
    </source>
</evidence>
<evidence type="ECO:0000259" key="8">
    <source>
        <dbReference type="PROSITE" id="PS50847"/>
    </source>
</evidence>
<reference evidence="9" key="1">
    <citation type="submission" date="2022-06" db="EMBL/GenBank/DDBJ databases">
        <title>Complete Genome Sequence of Arcanobacterium pinnipediorum strain DSM 28752 isolated from a harbour seal.</title>
        <authorList>
            <person name="Borowiak M."/>
            <person name="Kreitlow A."/>
            <person name="Alssahen M."/>
            <person name="Malorny B."/>
            <person name="Laemmler C."/>
            <person name="Prenger-Berninghoff E."/>
            <person name="Siebert U."/>
            <person name="Ploetz M."/>
            <person name="Abdulmawjood A."/>
        </authorList>
    </citation>
    <scope>NUCLEOTIDE SEQUENCE</scope>
    <source>
        <strain evidence="9">DSM 28752</strain>
    </source>
</reference>
<gene>
    <name evidence="9" type="ORF">NG665_02295</name>
</gene>
<evidence type="ECO:0000256" key="4">
    <source>
        <dbReference type="ARBA" id="ARBA00022729"/>
    </source>
</evidence>
<dbReference type="SUPFAM" id="SSF117074">
    <property type="entry name" value="Hypothetical protein PA1324"/>
    <property type="match status" value="2"/>
</dbReference>
<dbReference type="Gene3D" id="2.60.40.10">
    <property type="entry name" value="Immunoglobulins"/>
    <property type="match status" value="8"/>
</dbReference>
<evidence type="ECO:0000256" key="2">
    <source>
        <dbReference type="ARBA" id="ARBA00022512"/>
    </source>
</evidence>
<evidence type="ECO:0000256" key="7">
    <source>
        <dbReference type="SAM" id="SignalP"/>
    </source>
</evidence>
<accession>A0ABY5AHZ8</accession>
<dbReference type="SUPFAM" id="SSF49478">
    <property type="entry name" value="Cna protein B-type domain"/>
    <property type="match status" value="3"/>
</dbReference>
<proteinExistence type="inferred from homology"/>
<name>A0ABY5AHZ8_9ACTO</name>
<feature type="signal peptide" evidence="7">
    <location>
        <begin position="1"/>
        <end position="34"/>
    </location>
</feature>
<feature type="transmembrane region" description="Helical" evidence="6">
    <location>
        <begin position="1943"/>
        <end position="1965"/>
    </location>
</feature>
<evidence type="ECO:0000256" key="5">
    <source>
        <dbReference type="ARBA" id="ARBA00023088"/>
    </source>
</evidence>
<keyword evidence="10" id="KW-1185">Reference proteome</keyword>
<evidence type="ECO:0000313" key="9">
    <source>
        <dbReference type="EMBL" id="USR79835.1"/>
    </source>
</evidence>
<dbReference type="InterPro" id="IPR013783">
    <property type="entry name" value="Ig-like_fold"/>
</dbReference>